<organism evidence="1">
    <name type="scientific">Rhizophora mucronata</name>
    <name type="common">Asiatic mangrove</name>
    <dbReference type="NCBI Taxonomy" id="61149"/>
    <lineage>
        <taxon>Eukaryota</taxon>
        <taxon>Viridiplantae</taxon>
        <taxon>Streptophyta</taxon>
        <taxon>Embryophyta</taxon>
        <taxon>Tracheophyta</taxon>
        <taxon>Spermatophyta</taxon>
        <taxon>Magnoliopsida</taxon>
        <taxon>eudicotyledons</taxon>
        <taxon>Gunneridae</taxon>
        <taxon>Pentapetalae</taxon>
        <taxon>rosids</taxon>
        <taxon>fabids</taxon>
        <taxon>Malpighiales</taxon>
        <taxon>Rhizophoraceae</taxon>
        <taxon>Rhizophora</taxon>
    </lineage>
</organism>
<reference evidence="1" key="1">
    <citation type="submission" date="2018-02" db="EMBL/GenBank/DDBJ databases">
        <title>Rhizophora mucronata_Transcriptome.</title>
        <authorList>
            <person name="Meera S.P."/>
            <person name="Sreeshan A."/>
            <person name="Augustine A."/>
        </authorList>
    </citation>
    <scope>NUCLEOTIDE SEQUENCE</scope>
    <source>
        <tissue evidence="1">Leaf</tissue>
    </source>
</reference>
<proteinExistence type="predicted"/>
<protein>
    <submittedName>
        <fullName evidence="1">Uncharacterized protein</fullName>
    </submittedName>
</protein>
<dbReference type="EMBL" id="GGEC01001185">
    <property type="protein sequence ID" value="MBW81668.1"/>
    <property type="molecule type" value="Transcribed_RNA"/>
</dbReference>
<accession>A0A2P2IKE1</accession>
<dbReference type="AlphaFoldDB" id="A0A2P2IKE1"/>
<name>A0A2P2IKE1_RHIMU</name>
<evidence type="ECO:0000313" key="1">
    <source>
        <dbReference type="EMBL" id="MBW81668.1"/>
    </source>
</evidence>
<sequence length="27" mass="2989">MLNCLYALCALVNMNRRTAILDSGCDN</sequence>